<evidence type="ECO:0000313" key="3">
    <source>
        <dbReference type="Proteomes" id="UP000886523"/>
    </source>
</evidence>
<dbReference type="Proteomes" id="UP000886523">
    <property type="component" value="Unassembled WGS sequence"/>
</dbReference>
<feature type="compositionally biased region" description="Pro residues" evidence="1">
    <location>
        <begin position="84"/>
        <end position="94"/>
    </location>
</feature>
<dbReference type="EMBL" id="MU129088">
    <property type="protein sequence ID" value="KAF9507206.1"/>
    <property type="molecule type" value="Genomic_DNA"/>
</dbReference>
<name>A0A9P6AK35_9AGAM</name>
<keyword evidence="3" id="KW-1185">Reference proteome</keyword>
<accession>A0A9P6AK35</accession>
<evidence type="ECO:0000256" key="1">
    <source>
        <dbReference type="SAM" id="MobiDB-lite"/>
    </source>
</evidence>
<organism evidence="2 3">
    <name type="scientific">Hydnum rufescens UP504</name>
    <dbReference type="NCBI Taxonomy" id="1448309"/>
    <lineage>
        <taxon>Eukaryota</taxon>
        <taxon>Fungi</taxon>
        <taxon>Dikarya</taxon>
        <taxon>Basidiomycota</taxon>
        <taxon>Agaricomycotina</taxon>
        <taxon>Agaricomycetes</taxon>
        <taxon>Cantharellales</taxon>
        <taxon>Hydnaceae</taxon>
        <taxon>Hydnum</taxon>
    </lineage>
</organism>
<comment type="caution">
    <text evidence="2">The sequence shown here is derived from an EMBL/GenBank/DDBJ whole genome shotgun (WGS) entry which is preliminary data.</text>
</comment>
<sequence length="222" mass="24349">MDGLFRITWRVGLFVGNPYSSVFTGLRTSSQERVSRTPSALQNWSMFLPWSSAQEEDQAISTQSLPSRISGTLGSEAQRATPAQNPPVPHPPRGPFLAMPSPHDFLTQPASSGYGQHPLPGQERNILVVKERAGKSRFASGHYCVSSGMFALSGRVTLGSFCLNQPPFTLSTGVIGGTADDLHSHICKTGEAFALTRPPQWRQTVWPTSKWAGTYWPLNHWN</sequence>
<protein>
    <submittedName>
        <fullName evidence="2">Uncharacterized protein</fullName>
    </submittedName>
</protein>
<feature type="region of interest" description="Disordered" evidence="1">
    <location>
        <begin position="75"/>
        <end position="102"/>
    </location>
</feature>
<reference evidence="2" key="1">
    <citation type="journal article" date="2020" name="Nat. Commun.">
        <title>Large-scale genome sequencing of mycorrhizal fungi provides insights into the early evolution of symbiotic traits.</title>
        <authorList>
            <person name="Miyauchi S."/>
            <person name="Kiss E."/>
            <person name="Kuo A."/>
            <person name="Drula E."/>
            <person name="Kohler A."/>
            <person name="Sanchez-Garcia M."/>
            <person name="Morin E."/>
            <person name="Andreopoulos B."/>
            <person name="Barry K.W."/>
            <person name="Bonito G."/>
            <person name="Buee M."/>
            <person name="Carver A."/>
            <person name="Chen C."/>
            <person name="Cichocki N."/>
            <person name="Clum A."/>
            <person name="Culley D."/>
            <person name="Crous P.W."/>
            <person name="Fauchery L."/>
            <person name="Girlanda M."/>
            <person name="Hayes R.D."/>
            <person name="Keri Z."/>
            <person name="LaButti K."/>
            <person name="Lipzen A."/>
            <person name="Lombard V."/>
            <person name="Magnuson J."/>
            <person name="Maillard F."/>
            <person name="Murat C."/>
            <person name="Nolan M."/>
            <person name="Ohm R.A."/>
            <person name="Pangilinan J."/>
            <person name="Pereira M.F."/>
            <person name="Perotto S."/>
            <person name="Peter M."/>
            <person name="Pfister S."/>
            <person name="Riley R."/>
            <person name="Sitrit Y."/>
            <person name="Stielow J.B."/>
            <person name="Szollosi G."/>
            <person name="Zifcakova L."/>
            <person name="Stursova M."/>
            <person name="Spatafora J.W."/>
            <person name="Tedersoo L."/>
            <person name="Vaario L.M."/>
            <person name="Yamada A."/>
            <person name="Yan M."/>
            <person name="Wang P."/>
            <person name="Xu J."/>
            <person name="Bruns T."/>
            <person name="Baldrian P."/>
            <person name="Vilgalys R."/>
            <person name="Dunand C."/>
            <person name="Henrissat B."/>
            <person name="Grigoriev I.V."/>
            <person name="Hibbett D."/>
            <person name="Nagy L.G."/>
            <person name="Martin F.M."/>
        </authorList>
    </citation>
    <scope>NUCLEOTIDE SEQUENCE</scope>
    <source>
        <strain evidence="2">UP504</strain>
    </source>
</reference>
<proteinExistence type="predicted"/>
<evidence type="ECO:0000313" key="2">
    <source>
        <dbReference type="EMBL" id="KAF9507206.1"/>
    </source>
</evidence>
<gene>
    <name evidence="2" type="ORF">BS47DRAFT_340553</name>
</gene>
<dbReference type="AlphaFoldDB" id="A0A9P6AK35"/>